<reference evidence="1" key="1">
    <citation type="submission" date="2018-06" db="EMBL/GenBank/DDBJ databases">
        <authorList>
            <person name="Zhirakovskaya E."/>
        </authorList>
    </citation>
    <scope>NUCLEOTIDE SEQUENCE</scope>
</reference>
<proteinExistence type="predicted"/>
<dbReference type="InterPro" id="IPR010870">
    <property type="entry name" value="Porin_O/P"/>
</dbReference>
<accession>A0A3B0SR76</accession>
<evidence type="ECO:0000313" key="1">
    <source>
        <dbReference type="EMBL" id="VAW04762.1"/>
    </source>
</evidence>
<dbReference type="EMBL" id="UOEH01000447">
    <property type="protein sequence ID" value="VAW04762.1"/>
    <property type="molecule type" value="Genomic_DNA"/>
</dbReference>
<dbReference type="Pfam" id="PF07396">
    <property type="entry name" value="Porin_O_P"/>
    <property type="match status" value="1"/>
</dbReference>
<organism evidence="1">
    <name type="scientific">hydrothermal vent metagenome</name>
    <dbReference type="NCBI Taxonomy" id="652676"/>
    <lineage>
        <taxon>unclassified sequences</taxon>
        <taxon>metagenomes</taxon>
        <taxon>ecological metagenomes</taxon>
    </lineage>
</organism>
<gene>
    <name evidence="1" type="ORF">MNBD_ALPHA05-1542</name>
</gene>
<evidence type="ECO:0008006" key="2">
    <source>
        <dbReference type="Google" id="ProtNLM"/>
    </source>
</evidence>
<name>A0A3B0SR76_9ZZZZ</name>
<protein>
    <recommendedName>
        <fullName evidence="2">Porin</fullName>
    </recommendedName>
</protein>
<dbReference type="InterPro" id="IPR023614">
    <property type="entry name" value="Porin_dom_sf"/>
</dbReference>
<dbReference type="Gene3D" id="2.40.160.10">
    <property type="entry name" value="Porin"/>
    <property type="match status" value="1"/>
</dbReference>
<dbReference type="AlphaFoldDB" id="A0A3B0SR76"/>
<dbReference type="SUPFAM" id="SSF56935">
    <property type="entry name" value="Porins"/>
    <property type="match status" value="1"/>
</dbReference>
<sequence>MHQYITYTRHTGALLASTAVISFLPGLAAAQTNHLCTAWNVERSIEVVTPGDDGALCQVVYRKPDEGVANQTLWRSNSSVEFCEDKAQALATRLSAAGFECTQGESPTQITPASTVAPVDEPVLTTNPQPQTAASTNTQVAQEAPLGGQLYQRAPSVSDTSWHMAGYADTTFIATSAQGETNAEFTSARFNPGFHFQYKDLVLLEAELEVSVDGDGETQVELEYTQADIFLHNNATLVVGKFLSPVGQFQERLHPTWINRLSNPPAGFGHDGVQPASELGAMLRGGVSVGSTIVTYAVAVGNGPRVSHEGGVSFEAVAGDDNSNKAVSGRIGFLPLPYLEVGASFLVGNVTGVEVTEEENADDHGGAEPPLIDDIGFAPSTANVSLWGADAAYTRGPWDVRVEYLNSTRDAIATAYEGSIGVGLLPKLEMESWYAQIAYRLSDITNNKTLQKFEPVVRYGEFSIAGLDDLAEEAAEKRFNVGINYWIAPSIVARGVAEWRDFPDRPADASSETRYILQLAYGF</sequence>